<dbReference type="EMBL" id="BAAAHK010000008">
    <property type="protein sequence ID" value="GAA0943699.1"/>
    <property type="molecule type" value="Genomic_DNA"/>
</dbReference>
<name>A0ABP4AZE4_9ACTN</name>
<organism evidence="1 2">
    <name type="scientific">Kribbella koreensis</name>
    <dbReference type="NCBI Taxonomy" id="57909"/>
    <lineage>
        <taxon>Bacteria</taxon>
        <taxon>Bacillati</taxon>
        <taxon>Actinomycetota</taxon>
        <taxon>Actinomycetes</taxon>
        <taxon>Propionibacteriales</taxon>
        <taxon>Kribbellaceae</taxon>
        <taxon>Kribbella</taxon>
    </lineage>
</organism>
<sequence length="117" mass="12667">MWTIRNGSTLRSDSVPSWVRYRNRMPSVCRHPAASVTSTPPSTCGSSPCGSCVVWALIASTYCGCTTREGMAIARAKGQLKGRAPKLSAARQAHLLNCTPPAPKRVSTKDTNCYRPR</sequence>
<proteinExistence type="predicted"/>
<gene>
    <name evidence="1" type="ORF">GCM10009554_37210</name>
</gene>
<keyword evidence="2" id="KW-1185">Reference proteome</keyword>
<dbReference type="Proteomes" id="UP001500542">
    <property type="component" value="Unassembled WGS sequence"/>
</dbReference>
<evidence type="ECO:0000313" key="2">
    <source>
        <dbReference type="Proteomes" id="UP001500542"/>
    </source>
</evidence>
<accession>A0ABP4AZE4</accession>
<reference evidence="2" key="1">
    <citation type="journal article" date="2019" name="Int. J. Syst. Evol. Microbiol.">
        <title>The Global Catalogue of Microorganisms (GCM) 10K type strain sequencing project: providing services to taxonomists for standard genome sequencing and annotation.</title>
        <authorList>
            <consortium name="The Broad Institute Genomics Platform"/>
            <consortium name="The Broad Institute Genome Sequencing Center for Infectious Disease"/>
            <person name="Wu L."/>
            <person name="Ma J."/>
        </authorList>
    </citation>
    <scope>NUCLEOTIDE SEQUENCE [LARGE SCALE GENOMIC DNA]</scope>
    <source>
        <strain evidence="2">JCM 10977</strain>
    </source>
</reference>
<evidence type="ECO:0000313" key="1">
    <source>
        <dbReference type="EMBL" id="GAA0943699.1"/>
    </source>
</evidence>
<evidence type="ECO:0008006" key="3">
    <source>
        <dbReference type="Google" id="ProtNLM"/>
    </source>
</evidence>
<protein>
    <recommendedName>
        <fullName evidence="3">Resolvase/invertase-type recombinase catalytic domain-containing protein</fullName>
    </recommendedName>
</protein>
<comment type="caution">
    <text evidence="1">The sequence shown here is derived from an EMBL/GenBank/DDBJ whole genome shotgun (WGS) entry which is preliminary data.</text>
</comment>